<proteinExistence type="predicted"/>
<dbReference type="Pfam" id="PF13041">
    <property type="entry name" value="PPR_2"/>
    <property type="match status" value="1"/>
</dbReference>
<dbReference type="NCBIfam" id="TIGR00756">
    <property type="entry name" value="PPR"/>
    <property type="match status" value="3"/>
</dbReference>
<dbReference type="PROSITE" id="PS51375">
    <property type="entry name" value="PPR"/>
    <property type="match status" value="3"/>
</dbReference>
<feature type="repeat" description="PPR" evidence="2">
    <location>
        <begin position="252"/>
        <end position="282"/>
    </location>
</feature>
<dbReference type="GO" id="GO:0003723">
    <property type="term" value="F:RNA binding"/>
    <property type="evidence" value="ECO:0007669"/>
    <property type="project" value="InterPro"/>
</dbReference>
<keyword evidence="4" id="KW-1185">Reference proteome</keyword>
<keyword evidence="1" id="KW-0677">Repeat</keyword>
<evidence type="ECO:0008006" key="5">
    <source>
        <dbReference type="Google" id="ProtNLM"/>
    </source>
</evidence>
<dbReference type="Gene3D" id="1.25.40.10">
    <property type="entry name" value="Tetratricopeptide repeat domain"/>
    <property type="match status" value="3"/>
</dbReference>
<dbReference type="Pfam" id="PF01535">
    <property type="entry name" value="PPR"/>
    <property type="match status" value="2"/>
</dbReference>
<dbReference type="InterPro" id="IPR002885">
    <property type="entry name" value="PPR_rpt"/>
</dbReference>
<dbReference type="Pfam" id="PF20431">
    <property type="entry name" value="E_motif"/>
    <property type="match status" value="1"/>
</dbReference>
<accession>A0A8J5GZT6</accession>
<dbReference type="InterPro" id="IPR011990">
    <property type="entry name" value="TPR-like_helical_dom_sf"/>
</dbReference>
<evidence type="ECO:0000256" key="2">
    <source>
        <dbReference type="PROSITE-ProRule" id="PRU00708"/>
    </source>
</evidence>
<feature type="repeat" description="PPR" evidence="2">
    <location>
        <begin position="283"/>
        <end position="317"/>
    </location>
</feature>
<dbReference type="InterPro" id="IPR046960">
    <property type="entry name" value="PPR_At4g14850-like_plant"/>
</dbReference>
<dbReference type="PANTHER" id="PTHR47926">
    <property type="entry name" value="PENTATRICOPEPTIDE REPEAT-CONTAINING PROTEIN"/>
    <property type="match status" value="1"/>
</dbReference>
<dbReference type="EMBL" id="JACMSC010000008">
    <property type="protein sequence ID" value="KAG6512319.1"/>
    <property type="molecule type" value="Genomic_DNA"/>
</dbReference>
<dbReference type="GO" id="GO:0009451">
    <property type="term" value="P:RNA modification"/>
    <property type="evidence" value="ECO:0007669"/>
    <property type="project" value="InterPro"/>
</dbReference>
<sequence length="527" mass="59033">MPRRCLADGLSSTFLSSCLRKSASSSSLRDGREAHAQVVARGFLPHVTLETDLVLMYARCSGIHLARMVFDRMPQRNMHSWNILLSSYAQMGPLADQLGVLSLPRSLLRSGLLPDHFTLPSLFKVCAAVRDHFRGMAFHNWAICLGHEGCFIVRGSIMDMYAKCGLLDDARYLFETMPRRDSATWNSIVSGYARLGCSAEALALYRRRSKCEVEEDFMAIPSILSACAREGDLRRGKEVHGRATRCLLFDCDVTIGNSLIDMYAKCGCVGDAQKVFSRMSRQNLVTWSTLISCYGAHGDGYESLRLYQEMLERGMKPNRITFTSILSSCSHSGLVSQGMRIFESMQDVHSVEPGVEHYACLVDLIGRSGRIKEALDIIQTMPMEPTSSVWGALLGACVMHRNIKVGEIASSRLFELEERNASNYVALCGIHEALGQLDCVAKLRTKMRKLGMVKKPGCSWLDADGKLQIFYQGDAVNPQISLCWNVCIFWPCLLNKKTQISFNGCCKHCLLKYYMKLEFTDIYSDDR</sequence>
<evidence type="ECO:0000313" key="3">
    <source>
        <dbReference type="EMBL" id="KAG6512319.1"/>
    </source>
</evidence>
<gene>
    <name evidence="3" type="ORF">ZIOFF_030419</name>
</gene>
<protein>
    <recommendedName>
        <fullName evidence="5">Pentatricopeptide repeat-containing protein</fullName>
    </recommendedName>
</protein>
<dbReference type="FunFam" id="1.25.40.10:FF:000996">
    <property type="entry name" value="Small kernel1"/>
    <property type="match status" value="1"/>
</dbReference>
<dbReference type="Proteomes" id="UP000734854">
    <property type="component" value="Unassembled WGS sequence"/>
</dbReference>
<evidence type="ECO:0000256" key="1">
    <source>
        <dbReference type="ARBA" id="ARBA00022737"/>
    </source>
</evidence>
<organism evidence="3 4">
    <name type="scientific">Zingiber officinale</name>
    <name type="common">Ginger</name>
    <name type="synonym">Amomum zingiber</name>
    <dbReference type="NCBI Taxonomy" id="94328"/>
    <lineage>
        <taxon>Eukaryota</taxon>
        <taxon>Viridiplantae</taxon>
        <taxon>Streptophyta</taxon>
        <taxon>Embryophyta</taxon>
        <taxon>Tracheophyta</taxon>
        <taxon>Spermatophyta</taxon>
        <taxon>Magnoliopsida</taxon>
        <taxon>Liliopsida</taxon>
        <taxon>Zingiberales</taxon>
        <taxon>Zingiberaceae</taxon>
        <taxon>Zingiber</taxon>
    </lineage>
</organism>
<comment type="caution">
    <text evidence="3">The sequence shown here is derived from an EMBL/GenBank/DDBJ whole genome shotgun (WGS) entry which is preliminary data.</text>
</comment>
<reference evidence="3 4" key="1">
    <citation type="submission" date="2020-08" db="EMBL/GenBank/DDBJ databases">
        <title>Plant Genome Project.</title>
        <authorList>
            <person name="Zhang R.-G."/>
        </authorList>
    </citation>
    <scope>NUCLEOTIDE SEQUENCE [LARGE SCALE GENOMIC DNA]</scope>
    <source>
        <tissue evidence="3">Rhizome</tissue>
    </source>
</reference>
<dbReference type="PANTHER" id="PTHR47926:SF516">
    <property type="entry name" value="SMK1"/>
    <property type="match status" value="1"/>
</dbReference>
<dbReference type="InterPro" id="IPR046848">
    <property type="entry name" value="E_motif"/>
</dbReference>
<feature type="repeat" description="PPR" evidence="2">
    <location>
        <begin position="181"/>
        <end position="215"/>
    </location>
</feature>
<evidence type="ECO:0000313" key="4">
    <source>
        <dbReference type="Proteomes" id="UP000734854"/>
    </source>
</evidence>
<dbReference type="AlphaFoldDB" id="A0A8J5GZT6"/>
<name>A0A8J5GZT6_ZINOF</name>